<gene>
    <name evidence="1" type="ORF">D7V78_19380</name>
</gene>
<proteinExistence type="predicted"/>
<reference evidence="1 2" key="1">
    <citation type="submission" date="2018-09" db="EMBL/GenBank/DDBJ databases">
        <title>Murine metabolic-syndrome-specific gut microbial biobank.</title>
        <authorList>
            <person name="Liu C."/>
        </authorList>
    </citation>
    <scope>NUCLEOTIDE SEQUENCE [LARGE SCALE GENOMIC DNA]</scope>
    <source>
        <strain evidence="1 2">8-P5</strain>
    </source>
</reference>
<protein>
    <submittedName>
        <fullName evidence="1">Uncharacterized protein</fullName>
    </submittedName>
</protein>
<evidence type="ECO:0000313" key="2">
    <source>
        <dbReference type="Proteomes" id="UP000278164"/>
    </source>
</evidence>
<dbReference type="AlphaFoldDB" id="A0A3L7ZLC8"/>
<organism evidence="1 2">
    <name type="scientific">Parabacteroides distasonis</name>
    <dbReference type="NCBI Taxonomy" id="823"/>
    <lineage>
        <taxon>Bacteria</taxon>
        <taxon>Pseudomonadati</taxon>
        <taxon>Bacteroidota</taxon>
        <taxon>Bacteroidia</taxon>
        <taxon>Bacteroidales</taxon>
        <taxon>Tannerellaceae</taxon>
        <taxon>Parabacteroides</taxon>
    </lineage>
</organism>
<sequence length="62" mass="7559">MFPDNPIFIPKKLIMQEYRPFDRIEVYREIVETIKKRHILPTETYISVPVVKNRIRKKKKSS</sequence>
<name>A0A3L7ZLC8_PARDI</name>
<dbReference type="Proteomes" id="UP000278164">
    <property type="component" value="Unassembled WGS sequence"/>
</dbReference>
<accession>A0A3L7ZLC8</accession>
<dbReference type="EMBL" id="RAYI01000101">
    <property type="protein sequence ID" value="RLT71782.1"/>
    <property type="molecule type" value="Genomic_DNA"/>
</dbReference>
<evidence type="ECO:0000313" key="1">
    <source>
        <dbReference type="EMBL" id="RLT71782.1"/>
    </source>
</evidence>
<comment type="caution">
    <text evidence="1">The sequence shown here is derived from an EMBL/GenBank/DDBJ whole genome shotgun (WGS) entry which is preliminary data.</text>
</comment>